<dbReference type="Gene3D" id="3.30.530.20">
    <property type="match status" value="1"/>
</dbReference>
<accession>A0A2Z3RZC2</accession>
<organism evidence="1 2">
    <name type="scientific">Aurantimicrobium photophilum</name>
    <dbReference type="NCBI Taxonomy" id="1987356"/>
    <lineage>
        <taxon>Bacteria</taxon>
        <taxon>Bacillati</taxon>
        <taxon>Actinomycetota</taxon>
        <taxon>Actinomycetes</taxon>
        <taxon>Micrococcales</taxon>
        <taxon>Microbacteriaceae</taxon>
        <taxon>Aurantimicrobium</taxon>
    </lineage>
</organism>
<keyword evidence="2" id="KW-1185">Reference proteome</keyword>
<evidence type="ECO:0000313" key="1">
    <source>
        <dbReference type="EMBL" id="AWR21820.1"/>
    </source>
</evidence>
<gene>
    <name evidence="1" type="ORF">AURMO_01228</name>
</gene>
<name>A0A2Z3RZC2_9MICO</name>
<sequence length="153" mass="16656">MPKPYSLQVSEDINAPIDTVFDVLNDLNQLEAWSPFSAMDPSLVSTISTPASGVGSVYSWKGKRIGSGSMTMTVCTKPYKIAFDMDFNGKDKALSEYLITETDGVTTVTWFLGGERGFGGQLMNALFKFDKMMAKNFADGLGSLKKLIEAQGK</sequence>
<evidence type="ECO:0000313" key="2">
    <source>
        <dbReference type="Proteomes" id="UP000246894"/>
    </source>
</evidence>
<dbReference type="CDD" id="cd07818">
    <property type="entry name" value="SRPBCC_1"/>
    <property type="match status" value="1"/>
</dbReference>
<protein>
    <submittedName>
        <fullName evidence="1">Polyketide cyclase / dehydrase and lipid transport</fullName>
    </submittedName>
</protein>
<reference evidence="1 2" key="1">
    <citation type="submission" date="2017-10" db="EMBL/GenBank/DDBJ databases">
        <title>Genome of an Actinobacterium that displays light-enhanced growth.</title>
        <authorList>
            <person name="Maresca J.A."/>
            <person name="Hempel P."/>
            <person name="Shevchenko O."/>
            <person name="Miller K.J."/>
            <person name="Hahn M.W."/>
        </authorList>
    </citation>
    <scope>NUCLEOTIDE SEQUENCE [LARGE SCALE GENOMIC DNA]</scope>
    <source>
        <strain evidence="1 2">MWH-Mo1</strain>
    </source>
</reference>
<dbReference type="InterPro" id="IPR019587">
    <property type="entry name" value="Polyketide_cyclase/dehydratase"/>
</dbReference>
<dbReference type="SUPFAM" id="SSF55961">
    <property type="entry name" value="Bet v1-like"/>
    <property type="match status" value="1"/>
</dbReference>
<dbReference type="RefSeq" id="WP_110234039.1">
    <property type="nucleotide sequence ID" value="NZ_CP023994.1"/>
</dbReference>
<dbReference type="Pfam" id="PF10604">
    <property type="entry name" value="Polyketide_cyc2"/>
    <property type="match status" value="1"/>
</dbReference>
<dbReference type="AlphaFoldDB" id="A0A2Z3RZC2"/>
<dbReference type="Proteomes" id="UP000246894">
    <property type="component" value="Chromosome"/>
</dbReference>
<proteinExistence type="predicted"/>
<dbReference type="InterPro" id="IPR023393">
    <property type="entry name" value="START-like_dom_sf"/>
</dbReference>
<dbReference type="OrthoDB" id="9807923at2"/>
<dbReference type="EMBL" id="CP023994">
    <property type="protein sequence ID" value="AWR21820.1"/>
    <property type="molecule type" value="Genomic_DNA"/>
</dbReference>
<dbReference type="KEGG" id="aum:AURMO_01228"/>